<feature type="compositionally biased region" description="Basic residues" evidence="8">
    <location>
        <begin position="174"/>
        <end position="185"/>
    </location>
</feature>
<gene>
    <name evidence="11" type="ORF">QR680_005864</name>
</gene>
<dbReference type="Pfam" id="PF22191">
    <property type="entry name" value="IBR_1"/>
    <property type="match status" value="1"/>
</dbReference>
<dbReference type="InterPro" id="IPR002867">
    <property type="entry name" value="IBR_dom"/>
</dbReference>
<dbReference type="PANTHER" id="PTHR45908">
    <property type="entry name" value="PROTEIN CBG11750-RELATED"/>
    <property type="match status" value="1"/>
</dbReference>
<evidence type="ECO:0000256" key="5">
    <source>
        <dbReference type="ARBA" id="ARBA00022786"/>
    </source>
</evidence>
<name>A0AA39LW62_9BILA</name>
<keyword evidence="12" id="KW-1185">Reference proteome</keyword>
<dbReference type="SUPFAM" id="SSF53474">
    <property type="entry name" value="alpha/beta-Hydrolases"/>
    <property type="match status" value="1"/>
</dbReference>
<dbReference type="Gene3D" id="1.20.120.1750">
    <property type="match status" value="1"/>
</dbReference>
<evidence type="ECO:0000256" key="7">
    <source>
        <dbReference type="PROSITE-ProRule" id="PRU00175"/>
    </source>
</evidence>
<keyword evidence="1" id="KW-0808">Transferase</keyword>
<evidence type="ECO:0000256" key="6">
    <source>
        <dbReference type="ARBA" id="ARBA00022833"/>
    </source>
</evidence>
<dbReference type="InterPro" id="IPR044066">
    <property type="entry name" value="TRIAD_supradom"/>
</dbReference>
<accession>A0AA39LW62</accession>
<keyword evidence="5" id="KW-0833">Ubl conjugation pathway</keyword>
<dbReference type="PROSITE" id="PS50089">
    <property type="entry name" value="ZF_RING_2"/>
    <property type="match status" value="1"/>
</dbReference>
<evidence type="ECO:0000259" key="9">
    <source>
        <dbReference type="PROSITE" id="PS50089"/>
    </source>
</evidence>
<protein>
    <recommendedName>
        <fullName evidence="13">RBR-type E3 ubiquitin transferase</fullName>
    </recommendedName>
</protein>
<keyword evidence="2" id="KW-0479">Metal-binding</keyword>
<keyword evidence="6" id="KW-0862">Zinc</keyword>
<dbReference type="Pfam" id="PF01485">
    <property type="entry name" value="IBR"/>
    <property type="match status" value="1"/>
</dbReference>
<dbReference type="GO" id="GO:0006629">
    <property type="term" value="P:lipid metabolic process"/>
    <property type="evidence" value="ECO:0007669"/>
    <property type="project" value="InterPro"/>
</dbReference>
<evidence type="ECO:0000256" key="3">
    <source>
        <dbReference type="ARBA" id="ARBA00022737"/>
    </source>
</evidence>
<dbReference type="SMART" id="SM00647">
    <property type="entry name" value="IBR"/>
    <property type="match status" value="2"/>
</dbReference>
<dbReference type="GO" id="GO:0016740">
    <property type="term" value="F:transferase activity"/>
    <property type="evidence" value="ECO:0007669"/>
    <property type="project" value="UniProtKB-KW"/>
</dbReference>
<dbReference type="CDD" id="cd00519">
    <property type="entry name" value="Lipase_3"/>
    <property type="match status" value="1"/>
</dbReference>
<evidence type="ECO:0000256" key="8">
    <source>
        <dbReference type="SAM" id="MobiDB-lite"/>
    </source>
</evidence>
<feature type="domain" description="RING-type" evidence="10">
    <location>
        <begin position="472"/>
        <end position="675"/>
    </location>
</feature>
<evidence type="ECO:0000256" key="4">
    <source>
        <dbReference type="ARBA" id="ARBA00022771"/>
    </source>
</evidence>
<dbReference type="InterPro" id="IPR001841">
    <property type="entry name" value="Znf_RING"/>
</dbReference>
<dbReference type="PROSITE" id="PS51873">
    <property type="entry name" value="TRIAD"/>
    <property type="match status" value="1"/>
</dbReference>
<proteinExistence type="predicted"/>
<dbReference type="Pfam" id="PF01764">
    <property type="entry name" value="Lipase_3"/>
    <property type="match status" value="1"/>
</dbReference>
<dbReference type="Gene3D" id="3.40.50.1820">
    <property type="entry name" value="alpha/beta hydrolase"/>
    <property type="match status" value="1"/>
</dbReference>
<organism evidence="11 12">
    <name type="scientific">Steinernema hermaphroditum</name>
    <dbReference type="NCBI Taxonomy" id="289476"/>
    <lineage>
        <taxon>Eukaryota</taxon>
        <taxon>Metazoa</taxon>
        <taxon>Ecdysozoa</taxon>
        <taxon>Nematoda</taxon>
        <taxon>Chromadorea</taxon>
        <taxon>Rhabditida</taxon>
        <taxon>Tylenchina</taxon>
        <taxon>Panagrolaimomorpha</taxon>
        <taxon>Strongyloidoidea</taxon>
        <taxon>Steinernematidae</taxon>
        <taxon>Steinernema</taxon>
    </lineage>
</organism>
<feature type="compositionally biased region" description="Basic and acidic residues" evidence="8">
    <location>
        <begin position="186"/>
        <end position="205"/>
    </location>
</feature>
<keyword evidence="3" id="KW-0677">Repeat</keyword>
<dbReference type="InterPro" id="IPR029058">
    <property type="entry name" value="AB_hydrolase_fold"/>
</dbReference>
<sequence length="1114" mass="127426">MEVEAADLYEQRGIRCHREQKFFRKRKVACGPDLLSKEYFWDQSFAEAYDYIRTGNPNEDLDASSVPVKDLELDPFAARSFTALYSLNKKKRWLMEKLMAEDAEKYQTDTLRVTCLSIAVPALGSKYHEINQQNYLLQTNVTRGYHTVKKGEEIHKSSKRAHLSGFLHPENPPRHRRGRRLKNPQRRPEDEDEKAAGRSENDTKPHERRFHQAYVVFKKDWTKSCLNSHHDIGKAAVLSDRYSYYLDDLKKAKKVSTKKAERGFWKFHEERECFVDDDECLEEPVAGEARVPSEVPLFDYVVKKKNFHKKRKTKPVKTFEDYRPLADDEEAKIDVFGEEASDAIVDDAIPESTVITVEPLKKIDEFDIDILRITRLPTIPVVFSTTNSTGDIVIIRDDGFFLNPRGEEIVEGDYKQRSVVVEKNILGEMTSVDYENPQVMDASSAEKMALELYIQDTEPSGCTNGKNQDQKPEEECGICLEEGFQMALASCGHFSCVDCWTNYAARSIHDNRVPLRCPGGKCSEVVPIAVMRSFIRQEMVRRYEKLLANRRLLQDDFLFCHRCDKFVFAKKSSARILICECGAAVCRGCREEAHEPLSCENMRKYEDMLKRNGQSFHNSSKAHVANGVKCPKCSGLIDRTEGCNHMTCFCGFEFCYACREPFTGSHYNCESNGRQDFALIDGPETVHPTVFQKCAVLRVKKNSVNIHKMQTKFQKIMTVDKAKELLDRFCQLLDFAERAQVHLFLSYQRVHFKREHFLAHQFTSLEQRLLFILERVEMQTNAQKIEAMLHSALRICDDINKKCRRISCEDCANGTDWLGGKCDWCTSDNSCGPVFFNACPLTRQVRFAFNCPREMPKYVVYDDGFARRKVFPLVAAANEDDRSRLQEILNSHFKNAIVGNVFKVPCDPLNTTSCFGYTAVLHGEKAIVMSFRGTKGADQFIQQAINFFVTKATVPFGPTGGRVFEYYHRAFYRLWDSKMATDLANYTKLLPDYEVWSVGHSLGGGLASLAAATVVGNGVRPSEKVKMLSFGQDPIPSLPRLEPPGSPIEGAFHHRHEVWYPTGMDVGSDFVISHMAEDLSGFDALLQYRIEDHVFYFGKDLRTWYNSTEASHSP</sequence>
<evidence type="ECO:0008006" key="13">
    <source>
        <dbReference type="Google" id="ProtNLM"/>
    </source>
</evidence>
<keyword evidence="4 7" id="KW-0863">Zinc-finger</keyword>
<dbReference type="Proteomes" id="UP001175271">
    <property type="component" value="Unassembled WGS sequence"/>
</dbReference>
<comment type="caution">
    <text evidence="11">The sequence shown here is derived from an EMBL/GenBank/DDBJ whole genome shotgun (WGS) entry which is preliminary data.</text>
</comment>
<dbReference type="Gene3D" id="3.30.40.10">
    <property type="entry name" value="Zinc/RING finger domain, C3HC4 (zinc finger)"/>
    <property type="match status" value="1"/>
</dbReference>
<evidence type="ECO:0000313" key="12">
    <source>
        <dbReference type="Proteomes" id="UP001175271"/>
    </source>
</evidence>
<dbReference type="InterPro" id="IPR002921">
    <property type="entry name" value="Fungal_lipase-type"/>
</dbReference>
<dbReference type="GO" id="GO:0008270">
    <property type="term" value="F:zinc ion binding"/>
    <property type="evidence" value="ECO:0007669"/>
    <property type="project" value="UniProtKB-KW"/>
</dbReference>
<dbReference type="SUPFAM" id="SSF57850">
    <property type="entry name" value="RING/U-box"/>
    <property type="match status" value="3"/>
</dbReference>
<dbReference type="CDD" id="cd22584">
    <property type="entry name" value="Rcat_RBR_unk"/>
    <property type="match status" value="1"/>
</dbReference>
<feature type="region of interest" description="Disordered" evidence="8">
    <location>
        <begin position="158"/>
        <end position="207"/>
    </location>
</feature>
<reference evidence="11" key="1">
    <citation type="submission" date="2023-06" db="EMBL/GenBank/DDBJ databases">
        <title>Genomic analysis of the entomopathogenic nematode Steinernema hermaphroditum.</title>
        <authorList>
            <person name="Schwarz E.M."/>
            <person name="Heppert J.K."/>
            <person name="Baniya A."/>
            <person name="Schwartz H.T."/>
            <person name="Tan C.-H."/>
            <person name="Antoshechkin I."/>
            <person name="Sternberg P.W."/>
            <person name="Goodrich-Blair H."/>
            <person name="Dillman A.R."/>
        </authorList>
    </citation>
    <scope>NUCLEOTIDE SEQUENCE</scope>
    <source>
        <strain evidence="11">PS9179</strain>
        <tissue evidence="11">Whole animal</tissue>
    </source>
</reference>
<dbReference type="AlphaFoldDB" id="A0AA39LW62"/>
<dbReference type="EMBL" id="JAUCMV010000003">
    <property type="protein sequence ID" value="KAK0411828.1"/>
    <property type="molecule type" value="Genomic_DNA"/>
</dbReference>
<evidence type="ECO:0000313" key="11">
    <source>
        <dbReference type="EMBL" id="KAK0411828.1"/>
    </source>
</evidence>
<feature type="domain" description="RING-type" evidence="9">
    <location>
        <begin position="476"/>
        <end position="518"/>
    </location>
</feature>
<dbReference type="InterPro" id="IPR013083">
    <property type="entry name" value="Znf_RING/FYVE/PHD"/>
</dbReference>
<evidence type="ECO:0000256" key="2">
    <source>
        <dbReference type="ARBA" id="ARBA00022723"/>
    </source>
</evidence>
<evidence type="ECO:0000256" key="1">
    <source>
        <dbReference type="ARBA" id="ARBA00022679"/>
    </source>
</evidence>
<dbReference type="PANTHER" id="PTHR45908:SF18">
    <property type="entry name" value="FUNGAL LIPASE-LIKE DOMAIN-CONTAINING PROTEIN"/>
    <property type="match status" value="1"/>
</dbReference>
<evidence type="ECO:0000259" key="10">
    <source>
        <dbReference type="PROSITE" id="PS51873"/>
    </source>
</evidence>